<organism evidence="9 10">
    <name type="scientific">Smittium mucronatum</name>
    <dbReference type="NCBI Taxonomy" id="133383"/>
    <lineage>
        <taxon>Eukaryota</taxon>
        <taxon>Fungi</taxon>
        <taxon>Fungi incertae sedis</taxon>
        <taxon>Zoopagomycota</taxon>
        <taxon>Kickxellomycotina</taxon>
        <taxon>Harpellomycetes</taxon>
        <taxon>Harpellales</taxon>
        <taxon>Legeriomycetaceae</taxon>
        <taxon>Smittium</taxon>
    </lineage>
</organism>
<dbReference type="PIRSF" id="PIRSF036424">
    <property type="entry name" value="eIF3b"/>
    <property type="match status" value="1"/>
</dbReference>
<dbReference type="Proteomes" id="UP000187455">
    <property type="component" value="Unassembled WGS sequence"/>
</dbReference>
<evidence type="ECO:0000259" key="8">
    <source>
        <dbReference type="PROSITE" id="PS50102"/>
    </source>
</evidence>
<dbReference type="OrthoDB" id="10250414at2759"/>
<dbReference type="PANTHER" id="PTHR14068">
    <property type="entry name" value="EUKARYOTIC TRANSLATION INITIATION FACTOR 3 EIF3 -RELATED"/>
    <property type="match status" value="1"/>
</dbReference>
<dbReference type="InterPro" id="IPR034363">
    <property type="entry name" value="eIF3B_RRM"/>
</dbReference>
<dbReference type="GO" id="GO:0003743">
    <property type="term" value="F:translation initiation factor activity"/>
    <property type="evidence" value="ECO:0007669"/>
    <property type="project" value="UniProtKB-UniRule"/>
</dbReference>
<dbReference type="EMBL" id="LSSL01004330">
    <property type="protein sequence ID" value="OLY79536.1"/>
    <property type="molecule type" value="Genomic_DNA"/>
</dbReference>
<dbReference type="SUPFAM" id="SSF54928">
    <property type="entry name" value="RNA-binding domain, RBD"/>
    <property type="match status" value="1"/>
</dbReference>
<dbReference type="GO" id="GO:0005852">
    <property type="term" value="C:eukaryotic translation initiation factor 3 complex"/>
    <property type="evidence" value="ECO:0007669"/>
    <property type="project" value="UniProtKB-UniRule"/>
</dbReference>
<keyword evidence="5 6" id="KW-0648">Protein biosynthesis</keyword>
<dbReference type="InterPro" id="IPR035979">
    <property type="entry name" value="RBD_domain_sf"/>
</dbReference>
<dbReference type="InterPro" id="IPR012677">
    <property type="entry name" value="Nucleotide-bd_a/b_plait_sf"/>
</dbReference>
<evidence type="ECO:0000256" key="6">
    <source>
        <dbReference type="HAMAP-Rule" id="MF_03001"/>
    </source>
</evidence>
<dbReference type="STRING" id="133383.A0A1R0GRN3"/>
<evidence type="ECO:0000256" key="4">
    <source>
        <dbReference type="ARBA" id="ARBA00022884"/>
    </source>
</evidence>
<dbReference type="InterPro" id="IPR013979">
    <property type="entry name" value="TIF_beta_prop-like"/>
</dbReference>
<dbReference type="SUPFAM" id="SSF69322">
    <property type="entry name" value="Tricorn protease domain 2"/>
    <property type="match status" value="1"/>
</dbReference>
<comment type="function">
    <text evidence="6">RNA-binding component of the eukaryotic translation initiation factor 3 (eIF-3) complex, which is involved in protein synthesis of a specialized repertoire of mRNAs and, together with other initiation factors, stimulates binding of mRNA and methionyl-tRNAi to the 40S ribosome. The eIF-3 complex specifically targets and initiates translation of a subset of mRNAs involved in cell proliferation.</text>
</comment>
<comment type="subunit">
    <text evidence="6 7">Component of the eukaryotic translation initiation factor 3 (eIF-3) complex.</text>
</comment>
<dbReference type="FunFam" id="3.30.70.330:FF:000235">
    <property type="entry name" value="Eukaryotic translation initiation factor 3 subunit B"/>
    <property type="match status" value="1"/>
</dbReference>
<keyword evidence="10" id="KW-1185">Reference proteome</keyword>
<protein>
    <recommendedName>
        <fullName evidence="6">Eukaryotic translation initiation factor 3 subunit B</fullName>
        <shortName evidence="6">eIF3b</shortName>
    </recommendedName>
    <alternativeName>
        <fullName evidence="6">Eukaryotic translation initiation factor 3 90 kDa subunit homolog</fullName>
        <shortName evidence="6">eIF3 p90</shortName>
    </alternativeName>
    <alternativeName>
        <fullName evidence="6">Translation initiation factor eIF3, p90 subunit homolog</fullName>
    </alternativeName>
</protein>
<keyword evidence="3 6" id="KW-0396">Initiation factor</keyword>
<dbReference type="SMART" id="SM00360">
    <property type="entry name" value="RRM"/>
    <property type="match status" value="1"/>
</dbReference>
<proteinExistence type="inferred from homology"/>
<evidence type="ECO:0000256" key="7">
    <source>
        <dbReference type="PIRNR" id="PIRNR036424"/>
    </source>
</evidence>
<evidence type="ECO:0000256" key="2">
    <source>
        <dbReference type="ARBA" id="ARBA00022490"/>
    </source>
</evidence>
<dbReference type="CDD" id="cd12278">
    <property type="entry name" value="RRM_eIF3B"/>
    <property type="match status" value="1"/>
</dbReference>
<comment type="similarity">
    <text evidence="6 7">Belongs to the eIF-3 subunit B family.</text>
</comment>
<dbReference type="InterPro" id="IPR015943">
    <property type="entry name" value="WD40/YVTN_repeat-like_dom_sf"/>
</dbReference>
<dbReference type="PROSITE" id="PS50102">
    <property type="entry name" value="RRM"/>
    <property type="match status" value="1"/>
</dbReference>
<dbReference type="InterPro" id="IPR000504">
    <property type="entry name" value="RRM_dom"/>
</dbReference>
<keyword evidence="4 6" id="KW-0694">RNA-binding</keyword>
<dbReference type="AlphaFoldDB" id="A0A1R0GRN3"/>
<comment type="subcellular location">
    <subcellularLocation>
        <location evidence="1 6 7">Cytoplasm</location>
    </subcellularLocation>
</comment>
<evidence type="ECO:0000313" key="10">
    <source>
        <dbReference type="Proteomes" id="UP000187455"/>
    </source>
</evidence>
<reference evidence="9 10" key="1">
    <citation type="journal article" date="2016" name="Mol. Biol. Evol.">
        <title>Genome-Wide Survey of Gut Fungi (Harpellales) Reveals the First Horizontally Transferred Ubiquitin Gene from a Mosquito Host.</title>
        <authorList>
            <person name="Wang Y."/>
            <person name="White M.M."/>
            <person name="Kvist S."/>
            <person name="Moncalvo J.M."/>
        </authorList>
    </citation>
    <scope>NUCLEOTIDE SEQUENCE [LARGE SCALE GENOMIC DNA]</scope>
    <source>
        <strain evidence="9 10">ALG-7-W6</strain>
    </source>
</reference>
<evidence type="ECO:0000256" key="1">
    <source>
        <dbReference type="ARBA" id="ARBA00004496"/>
    </source>
</evidence>
<sequence>MSGLDPNNLPSTVDDIDFSDLETKYSEKFLEDSLDNVVLIDNLPIVDEKKESKLIALIKKITKKLGEIKEDGIHMPKEVVDGSSFSKGYAFVEFLDASQASEVIRELNGYKLDKTHVLEVNSFMDVEKYSKASDTYIEPPHSEFVPRDHLKYWLMDEQSRDQFAMQFDQDLSVNWNNRGASVDNIVSRKGWTETYFQWSVLGTYLTTLHKQGAVLWGGSSFQKIVRFIHLGVKLVDYSPNETYFITFSPEPIDLESVDTVLGPGNEHLNPYTDVDSGNHFCVWEVRTGRLLRSFPYATNADGSPVTKFGWPSFKWSSTENFLARVTPGSKISIYEVPGMGLVGKKSLPVPNIVNFDWRPCNDPNSKNKKLQDVLAYWIPDVDNQPGRIVMISVPDMTVIKTKNIINIKDVSFHWHPSGQALCSRVQRYTRSKKSTFSSLEIFRLDDKSIPSEVVELKDNVVVFAWDPRSNVLRFAIIHVTDATPPQTNQRGMATSLVKSNVSFYQFIRTKSKLATREEFLLIKTLDKKNTTSLNWSPKGRYIILSTLRTTTAWNLEFYDTEFEVPNLPKNSVSEASILLLSASEHYGVTDLEWDPTGRYVITSASAWRHTNDNGYAIWDFKGEQLHKVSIDLFKQILWRPRPHSLLDNSIKSKIRKNIDSYSEKFDEQDRILESTASIEQLTPRRRLYNEWVSWRNSVNERVDELSHDVPNIESFNTSPSTEDEEVIEEIVEELLDEVTEFV</sequence>
<keyword evidence="2 6" id="KW-0963">Cytoplasm</keyword>
<dbReference type="GO" id="GO:0016282">
    <property type="term" value="C:eukaryotic 43S preinitiation complex"/>
    <property type="evidence" value="ECO:0007669"/>
    <property type="project" value="UniProtKB-UniRule"/>
</dbReference>
<feature type="domain" description="RRM" evidence="8">
    <location>
        <begin position="36"/>
        <end position="125"/>
    </location>
</feature>
<dbReference type="Gene3D" id="3.30.70.330">
    <property type="match status" value="1"/>
</dbReference>
<dbReference type="Pfam" id="PF08662">
    <property type="entry name" value="eIF2A"/>
    <property type="match status" value="2"/>
</dbReference>
<dbReference type="GO" id="GO:0031369">
    <property type="term" value="F:translation initiation factor binding"/>
    <property type="evidence" value="ECO:0007669"/>
    <property type="project" value="InterPro"/>
</dbReference>
<dbReference type="Gene3D" id="2.130.10.10">
    <property type="entry name" value="YVTN repeat-like/Quinoprotein amine dehydrogenase"/>
    <property type="match status" value="1"/>
</dbReference>
<comment type="function">
    <text evidence="7">Component of the eukaryotic translation initiation factor 3 (eIF-3) complex, which is involved in protein synthesis and, together with other initiation factors, stimulates binding of mRNA and methionyl-tRNAi to the 40S ribosome.</text>
</comment>
<dbReference type="GO" id="GO:0033290">
    <property type="term" value="C:eukaryotic 48S preinitiation complex"/>
    <property type="evidence" value="ECO:0007669"/>
    <property type="project" value="UniProtKB-UniRule"/>
</dbReference>
<comment type="caution">
    <text evidence="9">The sequence shown here is derived from an EMBL/GenBank/DDBJ whole genome shotgun (WGS) entry which is preliminary data.</text>
</comment>
<dbReference type="HAMAP" id="MF_03001">
    <property type="entry name" value="eIF3b"/>
    <property type="match status" value="1"/>
</dbReference>
<gene>
    <name evidence="6" type="primary">PRT1</name>
    <name evidence="9" type="ORF">AYI68_g6392</name>
</gene>
<dbReference type="PANTHER" id="PTHR14068:SF0">
    <property type="entry name" value="EUKARYOTIC TRANSLATION INITIATION FACTOR 3 SUBUNIT B"/>
    <property type="match status" value="1"/>
</dbReference>
<dbReference type="InterPro" id="IPR011400">
    <property type="entry name" value="EIF3B"/>
</dbReference>
<dbReference type="Pfam" id="PF00076">
    <property type="entry name" value="RRM_1"/>
    <property type="match status" value="1"/>
</dbReference>
<evidence type="ECO:0000256" key="5">
    <source>
        <dbReference type="ARBA" id="ARBA00022917"/>
    </source>
</evidence>
<name>A0A1R0GRN3_9FUNG</name>
<dbReference type="GO" id="GO:0001732">
    <property type="term" value="P:formation of cytoplasmic translation initiation complex"/>
    <property type="evidence" value="ECO:0007669"/>
    <property type="project" value="UniProtKB-UniRule"/>
</dbReference>
<dbReference type="GO" id="GO:0003723">
    <property type="term" value="F:RNA binding"/>
    <property type="evidence" value="ECO:0007669"/>
    <property type="project" value="UniProtKB-UniRule"/>
</dbReference>
<evidence type="ECO:0000256" key="3">
    <source>
        <dbReference type="ARBA" id="ARBA00022540"/>
    </source>
</evidence>
<accession>A0A1R0GRN3</accession>
<evidence type="ECO:0000313" key="9">
    <source>
        <dbReference type="EMBL" id="OLY79536.1"/>
    </source>
</evidence>